<dbReference type="AlphaFoldDB" id="A0A2G9G3D0"/>
<dbReference type="OrthoDB" id="5835829at2759"/>
<keyword evidence="3" id="KW-1185">Reference proteome</keyword>
<evidence type="ECO:0000313" key="3">
    <source>
        <dbReference type="Proteomes" id="UP000231279"/>
    </source>
</evidence>
<name>A0A2G9G3D0_9LAMI</name>
<dbReference type="STRING" id="429701.A0A2G9G3D0"/>
<dbReference type="SUPFAM" id="SSF53756">
    <property type="entry name" value="UDP-Glycosyltransferase/glycogen phosphorylase"/>
    <property type="match status" value="1"/>
</dbReference>
<dbReference type="EMBL" id="NKXS01007452">
    <property type="protein sequence ID" value="PIM99654.1"/>
    <property type="molecule type" value="Genomic_DNA"/>
</dbReference>
<dbReference type="GO" id="GO:0035251">
    <property type="term" value="F:UDP-glucosyltransferase activity"/>
    <property type="evidence" value="ECO:0007669"/>
    <property type="project" value="TreeGrafter"/>
</dbReference>
<dbReference type="Proteomes" id="UP000231279">
    <property type="component" value="Unassembled WGS sequence"/>
</dbReference>
<accession>A0A2G9G3D0</accession>
<reference evidence="3" key="1">
    <citation type="journal article" date="2018" name="Gigascience">
        <title>Genome assembly of the Pink Ipe (Handroanthus impetiginosus, Bignoniaceae), a highly valued, ecologically keystone Neotropical timber forest tree.</title>
        <authorList>
            <person name="Silva-Junior O.B."/>
            <person name="Grattapaglia D."/>
            <person name="Novaes E."/>
            <person name="Collevatti R.G."/>
        </authorList>
    </citation>
    <scope>NUCLEOTIDE SEQUENCE [LARGE SCALE GENOMIC DNA]</scope>
    <source>
        <strain evidence="3">cv. UFG-1</strain>
    </source>
</reference>
<organism evidence="2 3">
    <name type="scientific">Handroanthus impetiginosus</name>
    <dbReference type="NCBI Taxonomy" id="429701"/>
    <lineage>
        <taxon>Eukaryota</taxon>
        <taxon>Viridiplantae</taxon>
        <taxon>Streptophyta</taxon>
        <taxon>Embryophyta</taxon>
        <taxon>Tracheophyta</taxon>
        <taxon>Spermatophyta</taxon>
        <taxon>Magnoliopsida</taxon>
        <taxon>eudicotyledons</taxon>
        <taxon>Gunneridae</taxon>
        <taxon>Pentapetalae</taxon>
        <taxon>asterids</taxon>
        <taxon>lamiids</taxon>
        <taxon>Lamiales</taxon>
        <taxon>Bignoniaceae</taxon>
        <taxon>Crescentiina</taxon>
        <taxon>Tabebuia alliance</taxon>
        <taxon>Handroanthus</taxon>
    </lineage>
</organism>
<protein>
    <submittedName>
        <fullName evidence="2">Uncharacterized protein</fullName>
    </submittedName>
</protein>
<proteinExistence type="inferred from homology"/>
<dbReference type="PANTHER" id="PTHR48047">
    <property type="entry name" value="GLYCOSYLTRANSFERASE"/>
    <property type="match status" value="1"/>
</dbReference>
<gene>
    <name evidence="2" type="ORF">CDL12_27852</name>
</gene>
<comment type="caution">
    <text evidence="2">The sequence shown here is derived from an EMBL/GenBank/DDBJ whole genome shotgun (WGS) entry which is preliminary data.</text>
</comment>
<evidence type="ECO:0000256" key="1">
    <source>
        <dbReference type="ARBA" id="ARBA00009995"/>
    </source>
</evidence>
<comment type="similarity">
    <text evidence="1">Belongs to the UDP-glycosyltransferase family.</text>
</comment>
<sequence>MAIQGKQPHFVLFPFMAQGHMIPRIDIARLLSKRGVLVTLLITPHNQNRFKTVISRAIDSCLSIQFVNINFLLLKQGSQKVPRILIWCLRLMMRLSFSRLLQC</sequence>
<evidence type="ECO:0000313" key="2">
    <source>
        <dbReference type="EMBL" id="PIM99654.1"/>
    </source>
</evidence>
<dbReference type="Gene3D" id="3.40.50.2000">
    <property type="entry name" value="Glycogen Phosphorylase B"/>
    <property type="match status" value="1"/>
</dbReference>
<dbReference type="PANTHER" id="PTHR48047:SF229">
    <property type="entry name" value="UDP-GLYCOSYLTRANSFERASE 73C3-RELATED"/>
    <property type="match status" value="1"/>
</dbReference>